<gene>
    <name evidence="2" type="ORF">ACFQJ6_16725</name>
</gene>
<dbReference type="GeneID" id="79301729"/>
<dbReference type="Proteomes" id="UP001596407">
    <property type="component" value="Unassembled WGS sequence"/>
</dbReference>
<feature type="compositionally biased region" description="Basic and acidic residues" evidence="1">
    <location>
        <begin position="1"/>
        <end position="18"/>
    </location>
</feature>
<keyword evidence="3" id="KW-1185">Reference proteome</keyword>
<sequence>MGYREDAIPEELPQHPSRDGTLGDDVTIGQLNDGDGIAGELLMRWSGVVNEYAHALSSSPEPPSRFEDSSVEEVRDVPIGECSTDELVALIAWYWYQSGERESLFDGESEPSA</sequence>
<evidence type="ECO:0000256" key="1">
    <source>
        <dbReference type="SAM" id="MobiDB-lite"/>
    </source>
</evidence>
<proteinExistence type="predicted"/>
<name>A0ABD5WQQ4_9EURY</name>
<accession>A0ABD5WQQ4</accession>
<protein>
    <submittedName>
        <fullName evidence="2">Uncharacterized protein</fullName>
    </submittedName>
</protein>
<organism evidence="2 3">
    <name type="scientific">Halorussus caseinilyticus</name>
    <dbReference type="NCBI Taxonomy" id="3034025"/>
    <lineage>
        <taxon>Archaea</taxon>
        <taxon>Methanobacteriati</taxon>
        <taxon>Methanobacteriota</taxon>
        <taxon>Stenosarchaea group</taxon>
        <taxon>Halobacteria</taxon>
        <taxon>Halobacteriales</taxon>
        <taxon>Haladaptataceae</taxon>
        <taxon>Halorussus</taxon>
    </lineage>
</organism>
<comment type="caution">
    <text evidence="2">The sequence shown here is derived from an EMBL/GenBank/DDBJ whole genome shotgun (WGS) entry which is preliminary data.</text>
</comment>
<feature type="region of interest" description="Disordered" evidence="1">
    <location>
        <begin position="1"/>
        <end position="24"/>
    </location>
</feature>
<evidence type="ECO:0000313" key="2">
    <source>
        <dbReference type="EMBL" id="MFC7081512.1"/>
    </source>
</evidence>
<evidence type="ECO:0000313" key="3">
    <source>
        <dbReference type="Proteomes" id="UP001596407"/>
    </source>
</evidence>
<dbReference type="RefSeq" id="WP_276280572.1">
    <property type="nucleotide sequence ID" value="NZ_CP119809.1"/>
</dbReference>
<dbReference type="AlphaFoldDB" id="A0ABD5WQQ4"/>
<reference evidence="2 3" key="1">
    <citation type="journal article" date="2019" name="Int. J. Syst. Evol. Microbiol.">
        <title>The Global Catalogue of Microorganisms (GCM) 10K type strain sequencing project: providing services to taxonomists for standard genome sequencing and annotation.</title>
        <authorList>
            <consortium name="The Broad Institute Genomics Platform"/>
            <consortium name="The Broad Institute Genome Sequencing Center for Infectious Disease"/>
            <person name="Wu L."/>
            <person name="Ma J."/>
        </authorList>
    </citation>
    <scope>NUCLEOTIDE SEQUENCE [LARGE SCALE GENOMIC DNA]</scope>
    <source>
        <strain evidence="2 3">DT72</strain>
    </source>
</reference>
<dbReference type="EMBL" id="JBHSZH010000005">
    <property type="protein sequence ID" value="MFC7081512.1"/>
    <property type="molecule type" value="Genomic_DNA"/>
</dbReference>